<dbReference type="EMBL" id="CP011269">
    <property type="protein sequence ID" value="ALI28382.1"/>
    <property type="molecule type" value="Genomic_DNA"/>
</dbReference>
<reference evidence="1 2" key="1">
    <citation type="journal article" date="2015" name="MBio">
        <title>Enzymatic Degradation of Phenazines Can Generate Energy and Protect Sensitive Organisms from Toxicity.</title>
        <authorList>
            <person name="Costa K.C."/>
            <person name="Bergkessel M."/>
            <person name="Saunders S."/>
            <person name="Korlach J."/>
            <person name="Newman D.K."/>
        </authorList>
    </citation>
    <scope>NUCLEOTIDE SEQUENCE [LARGE SCALE GENOMIC DNA]</scope>
    <source>
        <strain evidence="1 2">CT6</strain>
    </source>
</reference>
<dbReference type="KEGG" id="mft:XA26_45820"/>
<gene>
    <name evidence="1" type="ORF">XA26_45820</name>
</gene>
<accession>A0A0N9Y5C7</accession>
<dbReference type="RefSeq" id="WP_054603050.1">
    <property type="nucleotide sequence ID" value="NZ_CP011269.1"/>
</dbReference>
<dbReference type="AlphaFoldDB" id="A0A0N9Y5C7"/>
<dbReference type="Proteomes" id="UP000057134">
    <property type="component" value="Chromosome"/>
</dbReference>
<keyword evidence="2" id="KW-1185">Reference proteome</keyword>
<protein>
    <submittedName>
        <fullName evidence="1">Uncharacterized protein</fullName>
    </submittedName>
</protein>
<organism evidence="1 2">
    <name type="scientific">Mycolicibacterium fortuitum</name>
    <name type="common">Mycobacterium fortuitum</name>
    <dbReference type="NCBI Taxonomy" id="1766"/>
    <lineage>
        <taxon>Bacteria</taxon>
        <taxon>Bacillati</taxon>
        <taxon>Actinomycetota</taxon>
        <taxon>Actinomycetes</taxon>
        <taxon>Mycobacteriales</taxon>
        <taxon>Mycobacteriaceae</taxon>
        <taxon>Mycolicibacterium</taxon>
    </lineage>
</organism>
<name>A0A0N9Y5C7_MYCFO</name>
<dbReference type="STRING" id="1766.XA26_45820"/>
<dbReference type="PATRIC" id="fig|1766.6.peg.4554"/>
<evidence type="ECO:0000313" key="2">
    <source>
        <dbReference type="Proteomes" id="UP000057134"/>
    </source>
</evidence>
<sequence length="106" mass="11791">MDDPKPVPRAPAGLGRRGKALWTELHTEFDFAGEPHRRVLVEDACREADLIDRLQRAVTSHDLRVRGSQAQPVIAPEVSELRLHRKALADILRALALPDAEDDDVA</sequence>
<evidence type="ECO:0000313" key="1">
    <source>
        <dbReference type="EMBL" id="ALI28382.1"/>
    </source>
</evidence>
<proteinExistence type="predicted"/>